<proteinExistence type="predicted"/>
<dbReference type="Proteomes" id="UP000824540">
    <property type="component" value="Unassembled WGS sequence"/>
</dbReference>
<accession>A0A8T2N335</accession>
<dbReference type="GO" id="GO:0006955">
    <property type="term" value="P:immune response"/>
    <property type="evidence" value="ECO:0007669"/>
    <property type="project" value="TreeGrafter"/>
</dbReference>
<name>A0A8T2N335_9TELE</name>
<organism evidence="1 2">
    <name type="scientific">Albula glossodonta</name>
    <name type="common">roundjaw bonefish</name>
    <dbReference type="NCBI Taxonomy" id="121402"/>
    <lineage>
        <taxon>Eukaryota</taxon>
        <taxon>Metazoa</taxon>
        <taxon>Chordata</taxon>
        <taxon>Craniata</taxon>
        <taxon>Vertebrata</taxon>
        <taxon>Euteleostomi</taxon>
        <taxon>Actinopterygii</taxon>
        <taxon>Neopterygii</taxon>
        <taxon>Teleostei</taxon>
        <taxon>Albuliformes</taxon>
        <taxon>Albulidae</taxon>
        <taxon>Albula</taxon>
    </lineage>
</organism>
<dbReference type="PANTHER" id="PTHR14241">
    <property type="entry name" value="INTERFERON-INDUCED PROTEIN 44"/>
    <property type="match status" value="1"/>
</dbReference>
<sequence>METNVLEHTPEVALSDDDPYYRKNPSLDDQVHCLITVVAADKVALMKDETVKTLKDIRLAARDLGIPQICILTRIDVACPLVAEDLKAVYTSKYIKEQMMGLNAKIGIPMNCIVPVKNYHEEIDLNNDVDMLLLRALTHIVNFADDHVRNLHCKNENI</sequence>
<protein>
    <recommendedName>
        <fullName evidence="3">Interferon-induced protein 44-like</fullName>
    </recommendedName>
</protein>
<dbReference type="PANTHER" id="PTHR14241:SF1">
    <property type="entry name" value="INTERFERON-INDUCED PROTEIN 44-RELATED"/>
    <property type="match status" value="1"/>
</dbReference>
<evidence type="ECO:0008006" key="3">
    <source>
        <dbReference type="Google" id="ProtNLM"/>
    </source>
</evidence>
<dbReference type="EMBL" id="JAFBMS010000172">
    <property type="protein sequence ID" value="KAG9333850.1"/>
    <property type="molecule type" value="Genomic_DNA"/>
</dbReference>
<gene>
    <name evidence="1" type="ORF">JZ751_010000</name>
</gene>
<comment type="caution">
    <text evidence="1">The sequence shown here is derived from an EMBL/GenBank/DDBJ whole genome shotgun (WGS) entry which is preliminary data.</text>
</comment>
<reference evidence="1" key="1">
    <citation type="thesis" date="2021" institute="BYU ScholarsArchive" country="Provo, UT, USA">
        <title>Applications of and Algorithms for Genome Assembly and Genomic Analyses with an Emphasis on Marine Teleosts.</title>
        <authorList>
            <person name="Pickett B.D."/>
        </authorList>
    </citation>
    <scope>NUCLEOTIDE SEQUENCE</scope>
    <source>
        <strain evidence="1">HI-2016</strain>
    </source>
</reference>
<evidence type="ECO:0000313" key="2">
    <source>
        <dbReference type="Proteomes" id="UP000824540"/>
    </source>
</evidence>
<evidence type="ECO:0000313" key="1">
    <source>
        <dbReference type="EMBL" id="KAG9333850.1"/>
    </source>
</evidence>
<dbReference type="AlphaFoldDB" id="A0A8T2N335"/>
<keyword evidence="2" id="KW-1185">Reference proteome</keyword>